<protein>
    <submittedName>
        <fullName evidence="1">PemK-like, MazF-like toxin of type II toxin-antitoxin system</fullName>
    </submittedName>
</protein>
<keyword evidence="2" id="KW-1185">Reference proteome</keyword>
<accession>A0A560GT33</accession>
<evidence type="ECO:0000313" key="1">
    <source>
        <dbReference type="EMBL" id="TWB37203.1"/>
    </source>
</evidence>
<dbReference type="RefSeq" id="WP_145735148.1">
    <property type="nucleotide sequence ID" value="NZ_VITR01000015.1"/>
</dbReference>
<gene>
    <name evidence="1" type="ORF">FBZ90_11516</name>
</gene>
<dbReference type="EMBL" id="VITR01000015">
    <property type="protein sequence ID" value="TWB37203.1"/>
    <property type="molecule type" value="Genomic_DNA"/>
</dbReference>
<reference evidence="1 2" key="1">
    <citation type="submission" date="2019-06" db="EMBL/GenBank/DDBJ databases">
        <title>Genomic Encyclopedia of Type Strains, Phase IV (KMG-V): Genome sequencing to study the core and pangenomes of soil and plant-associated prokaryotes.</title>
        <authorList>
            <person name="Whitman W."/>
        </authorList>
    </citation>
    <scope>NUCLEOTIDE SEQUENCE [LARGE SCALE GENOMIC DNA]</scope>
    <source>
        <strain evidence="1 2">BR 11622</strain>
    </source>
</reference>
<evidence type="ECO:0000313" key="2">
    <source>
        <dbReference type="Proteomes" id="UP000315751"/>
    </source>
</evidence>
<dbReference type="AlphaFoldDB" id="A0A560GT33"/>
<proteinExistence type="predicted"/>
<dbReference type="InterPro" id="IPR003477">
    <property type="entry name" value="PemK-like"/>
</dbReference>
<sequence length="147" mass="16172">MPLPDAKPGLVFRYEYVWKRQALAGKDIAEKERPACVVLSVDGVAGNRRVLIVPITTQAPGADTPALEVQLPVKRHLGLDADRSSWIILSEANIDAWPSPDMRPIPGIPGRVEYGLLPLRMVTALREAVLTALTEKRLAYVDREKGP</sequence>
<dbReference type="Pfam" id="PF02452">
    <property type="entry name" value="PemK_toxin"/>
    <property type="match status" value="1"/>
</dbReference>
<comment type="caution">
    <text evidence="1">The sequence shown here is derived from an EMBL/GenBank/DDBJ whole genome shotgun (WGS) entry which is preliminary data.</text>
</comment>
<dbReference type="OrthoDB" id="7432864at2"/>
<dbReference type="Proteomes" id="UP000315751">
    <property type="component" value="Unassembled WGS sequence"/>
</dbReference>
<name>A0A560GT33_9PROT</name>
<organism evidence="1 2">
    <name type="scientific">Nitrospirillum amazonense</name>
    <dbReference type="NCBI Taxonomy" id="28077"/>
    <lineage>
        <taxon>Bacteria</taxon>
        <taxon>Pseudomonadati</taxon>
        <taxon>Pseudomonadota</taxon>
        <taxon>Alphaproteobacteria</taxon>
        <taxon>Rhodospirillales</taxon>
        <taxon>Azospirillaceae</taxon>
        <taxon>Nitrospirillum</taxon>
    </lineage>
</organism>